<dbReference type="EMBL" id="JAFBBU010000001">
    <property type="protein sequence ID" value="MBM7473200.1"/>
    <property type="molecule type" value="Genomic_DNA"/>
</dbReference>
<proteinExistence type="predicted"/>
<evidence type="ECO:0000313" key="3">
    <source>
        <dbReference type="Proteomes" id="UP000776164"/>
    </source>
</evidence>
<keyword evidence="1" id="KW-0812">Transmembrane</keyword>
<protein>
    <recommendedName>
        <fullName evidence="4">Signal peptidase I</fullName>
    </recommendedName>
</protein>
<keyword evidence="3" id="KW-1185">Reference proteome</keyword>
<feature type="transmembrane region" description="Helical" evidence="1">
    <location>
        <begin position="198"/>
        <end position="227"/>
    </location>
</feature>
<dbReference type="InterPro" id="IPR019533">
    <property type="entry name" value="Peptidase_S26"/>
</dbReference>
<gene>
    <name evidence="2" type="ORF">JOE66_002834</name>
</gene>
<dbReference type="Proteomes" id="UP000776164">
    <property type="component" value="Unassembled WGS sequence"/>
</dbReference>
<organism evidence="2 3">
    <name type="scientific">Subtercola frigoramans</name>
    <dbReference type="NCBI Taxonomy" id="120298"/>
    <lineage>
        <taxon>Bacteria</taxon>
        <taxon>Bacillati</taxon>
        <taxon>Actinomycetota</taxon>
        <taxon>Actinomycetes</taxon>
        <taxon>Micrococcales</taxon>
        <taxon>Microbacteriaceae</taxon>
        <taxon>Subtercola</taxon>
    </lineage>
</organism>
<comment type="caution">
    <text evidence="2">The sequence shown here is derived from an EMBL/GenBank/DDBJ whole genome shotgun (WGS) entry which is preliminary data.</text>
</comment>
<dbReference type="RefSeq" id="WP_205110459.1">
    <property type="nucleotide sequence ID" value="NZ_BAAAHT010000014.1"/>
</dbReference>
<name>A0ABS2L7X1_9MICO</name>
<feature type="transmembrane region" description="Helical" evidence="1">
    <location>
        <begin position="132"/>
        <end position="151"/>
    </location>
</feature>
<dbReference type="SUPFAM" id="SSF51306">
    <property type="entry name" value="LexA/Signal peptidase"/>
    <property type="match status" value="1"/>
</dbReference>
<evidence type="ECO:0000256" key="1">
    <source>
        <dbReference type="SAM" id="Phobius"/>
    </source>
</evidence>
<sequence>MTGEPMPEAQTRRAVAAGWGLLLLRLLARGYLVFLVALAVCATLPMVFGLTGTVVQSGSMMPHIGVGDVVLSRPLPTDAPTPMGRVVTFEAPPGSAEPGIRLHRIVGTNPDGTLVTAGDANREVDSAPLARADVIAVGCLLIPWIGLPSFWLQHGRILPLAGWLAVTLLALIVEFLASRDEASERRGPRAQHERSRRPGLRASVGSIGAESALAVLALILCAAMVALAPITPSASSAFTGTASNVANNWAAAAALTPAKLGFTSAPSNSTGGIAFASQPAVAIQTASGGQTISTQPVTLSISTPAGATLTCSANPQAAVAGTAHFAGCTIDKIGTYTLTATSPGLTSTTSAVFTVTVGAPNKLAFTRSPGNTARNAAFASQPTVAVVDAGGNTVTTSSLPITLSIAGATVTCTNNPRNTVAGVATFAGCRINQAGSYVLTATSGTMSGVSPSFFIVSTASKLAFVTPPSSSTSGAAFASQPVVAIQDGNGNTTSGTNPVSPTITTPAGATLSCTSNPKSAVSGAATFGGCAIGKAGTYTLTATSSGLASATSASFTISTGPASRLSFASSPSNSVSSAAFSTQPTVAVIDAFGNITASTAPVTVVITTPASATLTCTTNPKTSVAGLAAFSGCRIDRAGRYTLTATSNGLASAVSSSFSITAGAATQLVFTTSPVGSTHGAFFPIDPVVTVEDSAGNTVTALALVTLSITSPAGGAHLFCIVNPRLTDAGVAEFSGCAIDRPGTYTLTASSPSLSSSVSAVLVVS</sequence>
<evidence type="ECO:0008006" key="4">
    <source>
        <dbReference type="Google" id="ProtNLM"/>
    </source>
</evidence>
<feature type="transmembrane region" description="Helical" evidence="1">
    <location>
        <begin position="157"/>
        <end position="177"/>
    </location>
</feature>
<feature type="transmembrane region" description="Helical" evidence="1">
    <location>
        <begin position="31"/>
        <end position="55"/>
    </location>
</feature>
<keyword evidence="1" id="KW-0472">Membrane</keyword>
<dbReference type="CDD" id="cd06530">
    <property type="entry name" value="S26_SPase_I"/>
    <property type="match status" value="1"/>
</dbReference>
<keyword evidence="1" id="KW-1133">Transmembrane helix</keyword>
<accession>A0ABS2L7X1</accession>
<reference evidence="2 3" key="1">
    <citation type="submission" date="2021-01" db="EMBL/GenBank/DDBJ databases">
        <title>Sequencing the genomes of 1000 actinobacteria strains.</title>
        <authorList>
            <person name="Klenk H.-P."/>
        </authorList>
    </citation>
    <scope>NUCLEOTIDE SEQUENCE [LARGE SCALE GENOMIC DNA]</scope>
    <source>
        <strain evidence="2 3">DSM 13057</strain>
    </source>
</reference>
<dbReference type="InterPro" id="IPR036286">
    <property type="entry name" value="LexA/Signal_pep-like_sf"/>
</dbReference>
<evidence type="ECO:0000313" key="2">
    <source>
        <dbReference type="EMBL" id="MBM7473200.1"/>
    </source>
</evidence>